<feature type="transmembrane region" description="Helical" evidence="1">
    <location>
        <begin position="43"/>
        <end position="66"/>
    </location>
</feature>
<sequence length="142" mass="15192">MSDTLSLFSLFSSSFLSATLLPGSSEALLVTLLLAGKSTPWLLVTTASIGNSLGGLTNIIIGRLFPLRESSRWQASAARLLRRFGSAALLLSWAPLIGDLLCLLAGWLRLAWGPALFFLCLGKALRYGIVAALTLQGAAWWQ</sequence>
<comment type="caution">
    <text evidence="2">The sequence shown here is derived from an EMBL/GenBank/DDBJ whole genome shotgun (WGS) entry which is preliminary data.</text>
</comment>
<dbReference type="EMBL" id="JAEPBH010000025">
    <property type="protein sequence ID" value="MBK4715792.1"/>
    <property type="molecule type" value="Genomic_DNA"/>
</dbReference>
<dbReference type="InterPro" id="IPR051311">
    <property type="entry name" value="DedA_domain"/>
</dbReference>
<keyword evidence="3" id="KW-1185">Reference proteome</keyword>
<keyword evidence="1" id="KW-0472">Membrane</keyword>
<name>A0A8K0V2D8_9ENTR</name>
<reference evidence="2" key="1">
    <citation type="submission" date="2021-01" db="EMBL/GenBank/DDBJ databases">
        <title>Intestinitalea alba gen. nov., sp. nov., a novel genus of the family Enterobacteriaceae, isolated from the gut of the plastic-eating mealworm Tenebrio molitor L.</title>
        <authorList>
            <person name="Yang Y."/>
        </authorList>
    </citation>
    <scope>NUCLEOTIDE SEQUENCE</scope>
    <source>
        <strain evidence="2">BIT-L3</strain>
    </source>
</reference>
<evidence type="ECO:0000313" key="3">
    <source>
        <dbReference type="Proteomes" id="UP000659047"/>
    </source>
</evidence>
<feature type="transmembrane region" description="Helical" evidence="1">
    <location>
        <begin position="87"/>
        <end position="110"/>
    </location>
</feature>
<organism evidence="2 3">
    <name type="scientific">Tenebrionibacter intestinalis</name>
    <dbReference type="NCBI Taxonomy" id="2799638"/>
    <lineage>
        <taxon>Bacteria</taxon>
        <taxon>Pseudomonadati</taxon>
        <taxon>Pseudomonadota</taxon>
        <taxon>Gammaproteobacteria</taxon>
        <taxon>Enterobacterales</taxon>
        <taxon>Enterobacteriaceae</taxon>
        <taxon>Tenebrionibacter/Tenebrionicola group</taxon>
        <taxon>Tenebrionibacter</taxon>
    </lineage>
</organism>
<dbReference type="RefSeq" id="WP_238714011.1">
    <property type="nucleotide sequence ID" value="NZ_JAEPBH010000025.1"/>
</dbReference>
<gene>
    <name evidence="2" type="ORF">JJB97_10730</name>
</gene>
<dbReference type="PANTHER" id="PTHR42709:SF4">
    <property type="entry name" value="INNER MEMBRANE PROTEIN YQAA"/>
    <property type="match status" value="1"/>
</dbReference>
<dbReference type="Proteomes" id="UP000659047">
    <property type="component" value="Unassembled WGS sequence"/>
</dbReference>
<keyword evidence="1" id="KW-1133">Transmembrane helix</keyword>
<keyword evidence="1" id="KW-0812">Transmembrane</keyword>
<dbReference type="AlphaFoldDB" id="A0A8K0V2D8"/>
<dbReference type="PANTHER" id="PTHR42709">
    <property type="entry name" value="ALKALINE PHOSPHATASE LIKE PROTEIN"/>
    <property type="match status" value="1"/>
</dbReference>
<accession>A0A8K0V2D8</accession>
<evidence type="ECO:0000313" key="2">
    <source>
        <dbReference type="EMBL" id="MBK4715792.1"/>
    </source>
</evidence>
<feature type="transmembrane region" description="Helical" evidence="1">
    <location>
        <begin position="116"/>
        <end position="141"/>
    </location>
</feature>
<evidence type="ECO:0000256" key="1">
    <source>
        <dbReference type="SAM" id="Phobius"/>
    </source>
</evidence>
<proteinExistence type="predicted"/>
<protein>
    <submittedName>
        <fullName evidence="2">DedA family protein</fullName>
    </submittedName>
</protein>